<comment type="catalytic activity">
    <reaction evidence="4">
        <text>dTDP-4-dehydro-6-deoxy-alpha-D-glucose = dTDP-4-dehydro-beta-L-rhamnose</text>
        <dbReference type="Rhea" id="RHEA:16969"/>
        <dbReference type="ChEBI" id="CHEBI:57649"/>
        <dbReference type="ChEBI" id="CHEBI:62830"/>
        <dbReference type="EC" id="5.1.3.13"/>
    </reaction>
</comment>
<feature type="active site" description="Proton acceptor" evidence="2">
    <location>
        <position position="62"/>
    </location>
</feature>
<evidence type="ECO:0000313" key="5">
    <source>
        <dbReference type="EMBL" id="BBY28337.1"/>
    </source>
</evidence>
<comment type="function">
    <text evidence="4">Catalyzes the epimerization of the C3' and C5'positions of dTDP-6-deoxy-D-xylo-4-hexulose, forming dTDP-6-deoxy-L-lyxo-4-hexulose.</text>
</comment>
<reference evidence="5 6" key="1">
    <citation type="journal article" date="2019" name="Emerg. Microbes Infect.">
        <title>Comprehensive subspecies identification of 175 nontuberculous mycobacteria species based on 7547 genomic profiles.</title>
        <authorList>
            <person name="Matsumoto Y."/>
            <person name="Kinjo T."/>
            <person name="Motooka D."/>
            <person name="Nabeya D."/>
            <person name="Jung N."/>
            <person name="Uechi K."/>
            <person name="Horii T."/>
            <person name="Iida T."/>
            <person name="Fujita J."/>
            <person name="Nakamura S."/>
        </authorList>
    </citation>
    <scope>NUCLEOTIDE SEQUENCE [LARGE SCALE GENOMIC DNA]</scope>
    <source>
        <strain evidence="5 6">JCM 17899</strain>
    </source>
</reference>
<keyword evidence="4" id="KW-0413">Isomerase</keyword>
<dbReference type="GO" id="GO:0000271">
    <property type="term" value="P:polysaccharide biosynthetic process"/>
    <property type="evidence" value="ECO:0007669"/>
    <property type="project" value="TreeGrafter"/>
</dbReference>
<dbReference type="CDD" id="cd00438">
    <property type="entry name" value="cupin_RmlC"/>
    <property type="match status" value="1"/>
</dbReference>
<gene>
    <name evidence="5" type="primary">rmlC</name>
    <name evidence="5" type="ORF">MSEDJ_24330</name>
</gene>
<evidence type="ECO:0000256" key="2">
    <source>
        <dbReference type="PIRSR" id="PIRSR600888-1"/>
    </source>
</evidence>
<organism evidence="5 6">
    <name type="scientific">Mycolicibacterium sediminis</name>
    <dbReference type="NCBI Taxonomy" id="1286180"/>
    <lineage>
        <taxon>Bacteria</taxon>
        <taxon>Bacillati</taxon>
        <taxon>Actinomycetota</taxon>
        <taxon>Actinomycetes</taxon>
        <taxon>Mycobacteriales</taxon>
        <taxon>Mycobacteriaceae</taxon>
        <taxon>Mycolicibacterium</taxon>
    </lineage>
</organism>
<dbReference type="GO" id="GO:0019305">
    <property type="term" value="P:dTDP-rhamnose biosynthetic process"/>
    <property type="evidence" value="ECO:0007669"/>
    <property type="project" value="UniProtKB-UniRule"/>
</dbReference>
<comment type="similarity">
    <text evidence="1 4">Belongs to the dTDP-4-dehydrorhamnose 3,5-epimerase family.</text>
</comment>
<accession>A0A7I7QQW2</accession>
<dbReference type="SUPFAM" id="SSF51182">
    <property type="entry name" value="RmlC-like cupins"/>
    <property type="match status" value="1"/>
</dbReference>
<name>A0A7I7QQW2_9MYCO</name>
<keyword evidence="6" id="KW-1185">Reference proteome</keyword>
<evidence type="ECO:0000256" key="4">
    <source>
        <dbReference type="RuleBase" id="RU364069"/>
    </source>
</evidence>
<proteinExistence type="inferred from homology"/>
<evidence type="ECO:0000256" key="1">
    <source>
        <dbReference type="ARBA" id="ARBA00010154"/>
    </source>
</evidence>
<comment type="pathway">
    <text evidence="4">Carbohydrate biosynthesis; dTDP-L-rhamnose biosynthesis.</text>
</comment>
<dbReference type="PANTHER" id="PTHR21047:SF2">
    <property type="entry name" value="THYMIDINE DIPHOSPHO-4-KETO-RHAMNOSE 3,5-EPIMERASE"/>
    <property type="match status" value="1"/>
</dbReference>
<dbReference type="Proteomes" id="UP000467193">
    <property type="component" value="Chromosome"/>
</dbReference>
<protein>
    <recommendedName>
        <fullName evidence="4">dTDP-4-dehydrorhamnose 3,5-epimerase</fullName>
        <ecNumber evidence="4">5.1.3.13</ecNumber>
    </recommendedName>
    <alternativeName>
        <fullName evidence="4">Thymidine diphospho-4-keto-rhamnose 3,5-epimerase</fullName>
    </alternativeName>
</protein>
<dbReference type="PANTHER" id="PTHR21047">
    <property type="entry name" value="DTDP-6-DEOXY-D-GLUCOSE-3,5 EPIMERASE"/>
    <property type="match status" value="1"/>
</dbReference>
<dbReference type="GO" id="GO:0008830">
    <property type="term" value="F:dTDP-4-dehydrorhamnose 3,5-epimerase activity"/>
    <property type="evidence" value="ECO:0007669"/>
    <property type="project" value="UniProtKB-UniRule"/>
</dbReference>
<feature type="active site" description="Proton donor" evidence="2">
    <location>
        <position position="132"/>
    </location>
</feature>
<dbReference type="InterPro" id="IPR011051">
    <property type="entry name" value="RmlC_Cupin_sf"/>
</dbReference>
<evidence type="ECO:0000256" key="3">
    <source>
        <dbReference type="PIRSR" id="PIRSR600888-3"/>
    </source>
</evidence>
<dbReference type="UniPathway" id="UPA00124"/>
<dbReference type="KEGG" id="msei:MSEDJ_24330"/>
<dbReference type="RefSeq" id="WP_163797182.1">
    <property type="nucleotide sequence ID" value="NZ_AP022588.1"/>
</dbReference>
<dbReference type="AlphaFoldDB" id="A0A7I7QQW2"/>
<dbReference type="EC" id="5.1.3.13" evidence="4"/>
<feature type="site" description="Participates in a stacking interaction with the thymidine ring of dTDP-4-oxo-6-deoxyglucose" evidence="3">
    <location>
        <position position="138"/>
    </location>
</feature>
<dbReference type="EMBL" id="AP022588">
    <property type="protein sequence ID" value="BBY28337.1"/>
    <property type="molecule type" value="Genomic_DNA"/>
</dbReference>
<dbReference type="InterPro" id="IPR014710">
    <property type="entry name" value="RmlC-like_jellyroll"/>
</dbReference>
<sequence length="197" mass="21902">MTFREMRIPGAWVITPVVHPDSRGVFYEWFTDREFTEMTGHRLDLHQANVSVSAAGVLRGLHFSRLPPGQAKYVTCLRGAVFDVVVDVRVGSPTFGQWDSVLLDDQDRRSVYLSEGLAHGFLAMEDESTVAYMCSSGYQPDREFAIRATDPAIAVDWPISDVALSDRDAAAPLLADVRAAELLPTWDEARTFTDGLH</sequence>
<dbReference type="Pfam" id="PF00908">
    <property type="entry name" value="dTDP_sugar_isom"/>
    <property type="match status" value="1"/>
</dbReference>
<dbReference type="NCBIfam" id="TIGR01221">
    <property type="entry name" value="rmlC"/>
    <property type="match status" value="1"/>
</dbReference>
<dbReference type="InterPro" id="IPR000888">
    <property type="entry name" value="RmlC-like"/>
</dbReference>
<dbReference type="Gene3D" id="2.60.120.10">
    <property type="entry name" value="Jelly Rolls"/>
    <property type="match status" value="1"/>
</dbReference>
<comment type="subunit">
    <text evidence="4">Homodimer.</text>
</comment>
<dbReference type="GO" id="GO:0005829">
    <property type="term" value="C:cytosol"/>
    <property type="evidence" value="ECO:0007669"/>
    <property type="project" value="TreeGrafter"/>
</dbReference>
<evidence type="ECO:0000313" key="6">
    <source>
        <dbReference type="Proteomes" id="UP000467193"/>
    </source>
</evidence>